<evidence type="ECO:0000256" key="5">
    <source>
        <dbReference type="ARBA" id="ARBA00022989"/>
    </source>
</evidence>
<keyword evidence="5 7" id="KW-1133">Transmembrane helix</keyword>
<keyword evidence="4 7" id="KW-0812">Transmembrane</keyword>
<evidence type="ECO:0000256" key="2">
    <source>
        <dbReference type="ARBA" id="ARBA00022448"/>
    </source>
</evidence>
<comment type="caution">
    <text evidence="9">The sequence shown here is derived from an EMBL/GenBank/DDBJ whole genome shotgun (WGS) entry which is preliminary data.</text>
</comment>
<dbReference type="Pfam" id="PF00528">
    <property type="entry name" value="BPD_transp_1"/>
    <property type="match status" value="1"/>
</dbReference>
<evidence type="ECO:0000256" key="4">
    <source>
        <dbReference type="ARBA" id="ARBA00022692"/>
    </source>
</evidence>
<dbReference type="Gene3D" id="1.10.3720.10">
    <property type="entry name" value="MetI-like"/>
    <property type="match status" value="1"/>
</dbReference>
<evidence type="ECO:0000256" key="3">
    <source>
        <dbReference type="ARBA" id="ARBA00022475"/>
    </source>
</evidence>
<evidence type="ECO:0000256" key="6">
    <source>
        <dbReference type="ARBA" id="ARBA00023136"/>
    </source>
</evidence>
<dbReference type="PANTHER" id="PTHR30151:SF0">
    <property type="entry name" value="ABC TRANSPORTER PERMEASE PROTEIN MJ0413-RELATED"/>
    <property type="match status" value="1"/>
</dbReference>
<protein>
    <submittedName>
        <fullName evidence="9">NitT/TauT family transport system permease protein</fullName>
    </submittedName>
</protein>
<feature type="transmembrane region" description="Helical" evidence="7">
    <location>
        <begin position="193"/>
        <end position="211"/>
    </location>
</feature>
<feature type="transmembrane region" description="Helical" evidence="7">
    <location>
        <begin position="94"/>
        <end position="113"/>
    </location>
</feature>
<feature type="domain" description="ABC transmembrane type-1" evidence="8">
    <location>
        <begin position="87"/>
        <end position="268"/>
    </location>
</feature>
<reference evidence="9 10" key="1">
    <citation type="submission" date="2019-03" db="EMBL/GenBank/DDBJ databases">
        <title>Sequencing the genomes of 1000 actinobacteria strains.</title>
        <authorList>
            <person name="Klenk H.-P."/>
        </authorList>
    </citation>
    <scope>NUCLEOTIDE SEQUENCE [LARGE SCALE GENOMIC DNA]</scope>
    <source>
        <strain evidence="9 10">DSM 44969</strain>
    </source>
</reference>
<feature type="transmembrane region" description="Helical" evidence="7">
    <location>
        <begin position="36"/>
        <end position="58"/>
    </location>
</feature>
<dbReference type="GO" id="GO:0005886">
    <property type="term" value="C:plasma membrane"/>
    <property type="evidence" value="ECO:0007669"/>
    <property type="project" value="UniProtKB-SubCell"/>
</dbReference>
<dbReference type="GO" id="GO:0055085">
    <property type="term" value="P:transmembrane transport"/>
    <property type="evidence" value="ECO:0007669"/>
    <property type="project" value="InterPro"/>
</dbReference>
<gene>
    <name evidence="9" type="ORF">EV378_5829</name>
</gene>
<evidence type="ECO:0000313" key="10">
    <source>
        <dbReference type="Proteomes" id="UP000295560"/>
    </source>
</evidence>
<dbReference type="InterPro" id="IPR000515">
    <property type="entry name" value="MetI-like"/>
</dbReference>
<sequence length="282" mass="29873">MTRSDTRDADLSTPDGVLPATAFDRRPTFLARNRDVLLGLVGGFVVLAVWQATVWAGWVDPAFSGSPLGALGGLGHLYESGNLVAPTLDTLRSVGLGLLISMAAGIPLGLVIGRSVVLHGLLEPLIGIMYSVPFVVFLPIIIFWFGIDDSARLVIVVWSAIFPLMINVVSGARNLDASYLQVSRSFCAGRVRTLWSVALPGTMPYILAGLRQAVGRTLVGAIVAELFMGTSGLGYVVQAETSNFEMDNAMAAIGVIAVVAVVLTRGVAWLENRLTFWSGSVG</sequence>
<dbReference type="CDD" id="cd06261">
    <property type="entry name" value="TM_PBP2"/>
    <property type="match status" value="1"/>
</dbReference>
<feature type="transmembrane region" description="Helical" evidence="7">
    <location>
        <begin position="153"/>
        <end position="172"/>
    </location>
</feature>
<keyword evidence="6 7" id="KW-0472">Membrane</keyword>
<feature type="transmembrane region" description="Helical" evidence="7">
    <location>
        <begin position="217"/>
        <end position="237"/>
    </location>
</feature>
<dbReference type="SUPFAM" id="SSF161098">
    <property type="entry name" value="MetI-like"/>
    <property type="match status" value="1"/>
</dbReference>
<feature type="transmembrane region" description="Helical" evidence="7">
    <location>
        <begin position="125"/>
        <end position="147"/>
    </location>
</feature>
<comment type="subcellular location">
    <subcellularLocation>
        <location evidence="1 7">Cell membrane</location>
        <topology evidence="1 7">Multi-pass membrane protein</topology>
    </subcellularLocation>
</comment>
<comment type="similarity">
    <text evidence="7">Belongs to the binding-protein-dependent transport system permease family.</text>
</comment>
<name>A0A4R1HHX7_PSEEN</name>
<evidence type="ECO:0000256" key="7">
    <source>
        <dbReference type="RuleBase" id="RU363032"/>
    </source>
</evidence>
<evidence type="ECO:0000256" key="1">
    <source>
        <dbReference type="ARBA" id="ARBA00004651"/>
    </source>
</evidence>
<dbReference type="PROSITE" id="PS50928">
    <property type="entry name" value="ABC_TM1"/>
    <property type="match status" value="1"/>
</dbReference>
<keyword evidence="3" id="KW-1003">Cell membrane</keyword>
<dbReference type="OrthoDB" id="3173654at2"/>
<dbReference type="PANTHER" id="PTHR30151">
    <property type="entry name" value="ALKANE SULFONATE ABC TRANSPORTER-RELATED, MEMBRANE SUBUNIT"/>
    <property type="match status" value="1"/>
</dbReference>
<dbReference type="AlphaFoldDB" id="A0A4R1HHX7"/>
<dbReference type="EMBL" id="SMFZ01000002">
    <property type="protein sequence ID" value="TCK21837.1"/>
    <property type="molecule type" value="Genomic_DNA"/>
</dbReference>
<organism evidence="9 10">
    <name type="scientific">Pseudonocardia endophytica</name>
    <dbReference type="NCBI Taxonomy" id="401976"/>
    <lineage>
        <taxon>Bacteria</taxon>
        <taxon>Bacillati</taxon>
        <taxon>Actinomycetota</taxon>
        <taxon>Actinomycetes</taxon>
        <taxon>Pseudonocardiales</taxon>
        <taxon>Pseudonocardiaceae</taxon>
        <taxon>Pseudonocardia</taxon>
    </lineage>
</organism>
<dbReference type="InterPro" id="IPR035906">
    <property type="entry name" value="MetI-like_sf"/>
</dbReference>
<dbReference type="Proteomes" id="UP000295560">
    <property type="component" value="Unassembled WGS sequence"/>
</dbReference>
<keyword evidence="10" id="KW-1185">Reference proteome</keyword>
<keyword evidence="2 7" id="KW-0813">Transport</keyword>
<accession>A0A4R1HHX7</accession>
<dbReference type="RefSeq" id="WP_132430535.1">
    <property type="nucleotide sequence ID" value="NZ_SMFZ01000002.1"/>
</dbReference>
<feature type="transmembrane region" description="Helical" evidence="7">
    <location>
        <begin position="249"/>
        <end position="270"/>
    </location>
</feature>
<evidence type="ECO:0000313" key="9">
    <source>
        <dbReference type="EMBL" id="TCK21837.1"/>
    </source>
</evidence>
<proteinExistence type="inferred from homology"/>
<evidence type="ECO:0000259" key="8">
    <source>
        <dbReference type="PROSITE" id="PS50928"/>
    </source>
</evidence>